<dbReference type="PROSITE" id="PS51918">
    <property type="entry name" value="RADICAL_SAM"/>
    <property type="match status" value="1"/>
</dbReference>
<evidence type="ECO:0000313" key="7">
    <source>
        <dbReference type="Proteomes" id="UP000186040"/>
    </source>
</evidence>
<dbReference type="Pfam" id="PF04055">
    <property type="entry name" value="Radical_SAM"/>
    <property type="match status" value="1"/>
</dbReference>
<gene>
    <name evidence="6" type="ORF">BJP25_19740</name>
</gene>
<dbReference type="SUPFAM" id="SSF102114">
    <property type="entry name" value="Radical SAM enzymes"/>
    <property type="match status" value="1"/>
</dbReference>
<dbReference type="InterPro" id="IPR013785">
    <property type="entry name" value="Aldolase_TIM"/>
</dbReference>
<evidence type="ECO:0000256" key="4">
    <source>
        <dbReference type="ARBA" id="ARBA00023014"/>
    </source>
</evidence>
<reference evidence="6 7" key="1">
    <citation type="submission" date="2016-10" db="EMBL/GenBank/DDBJ databases">
        <title>The Draft Genome Sequence of Actinokineospora bangkokensis 44EHWT reveals the biosynthetic pathway of antifungal compounds Thailandins with unusual extender unit butylmalonyl-CoA.</title>
        <authorList>
            <person name="Greule A."/>
            <person name="Intra B."/>
            <person name="Flemming S."/>
            <person name="Rommel M.G."/>
            <person name="Panbangred W."/>
            <person name="Bechthold A."/>
        </authorList>
    </citation>
    <scope>NUCLEOTIDE SEQUENCE [LARGE SCALE GENOMIC DNA]</scope>
    <source>
        <strain evidence="6 7">44EHW</strain>
    </source>
</reference>
<evidence type="ECO:0000256" key="3">
    <source>
        <dbReference type="ARBA" id="ARBA00023004"/>
    </source>
</evidence>
<dbReference type="Proteomes" id="UP000186040">
    <property type="component" value="Unassembled WGS sequence"/>
</dbReference>
<dbReference type="EMBL" id="MKQR01000016">
    <property type="protein sequence ID" value="OLR92331.1"/>
    <property type="molecule type" value="Genomic_DNA"/>
</dbReference>
<dbReference type="GO" id="GO:0051536">
    <property type="term" value="F:iron-sulfur cluster binding"/>
    <property type="evidence" value="ECO:0007669"/>
    <property type="project" value="UniProtKB-KW"/>
</dbReference>
<evidence type="ECO:0000256" key="1">
    <source>
        <dbReference type="ARBA" id="ARBA00022691"/>
    </source>
</evidence>
<feature type="domain" description="Radical SAM core" evidence="5">
    <location>
        <begin position="47"/>
        <end position="281"/>
    </location>
</feature>
<evidence type="ECO:0000256" key="2">
    <source>
        <dbReference type="ARBA" id="ARBA00022723"/>
    </source>
</evidence>
<dbReference type="InterPro" id="IPR007197">
    <property type="entry name" value="rSAM"/>
</dbReference>
<name>A0A1Q9LJV9_9PSEU</name>
<dbReference type="GO" id="GO:0016491">
    <property type="term" value="F:oxidoreductase activity"/>
    <property type="evidence" value="ECO:0007669"/>
    <property type="project" value="InterPro"/>
</dbReference>
<dbReference type="UniPathway" id="UPA00782"/>
<keyword evidence="1" id="KW-0949">S-adenosyl-L-methionine</keyword>
<dbReference type="GO" id="GO:0046872">
    <property type="term" value="F:metal ion binding"/>
    <property type="evidence" value="ECO:0007669"/>
    <property type="project" value="UniProtKB-KW"/>
</dbReference>
<organism evidence="6 7">
    <name type="scientific">Actinokineospora bangkokensis</name>
    <dbReference type="NCBI Taxonomy" id="1193682"/>
    <lineage>
        <taxon>Bacteria</taxon>
        <taxon>Bacillati</taxon>
        <taxon>Actinomycetota</taxon>
        <taxon>Actinomycetes</taxon>
        <taxon>Pseudonocardiales</taxon>
        <taxon>Pseudonocardiaceae</taxon>
        <taxon>Actinokineospora</taxon>
    </lineage>
</organism>
<keyword evidence="2" id="KW-0479">Metal-binding</keyword>
<protein>
    <recommendedName>
        <fullName evidence="5">Radical SAM core domain-containing protein</fullName>
    </recommendedName>
</protein>
<dbReference type="OrthoDB" id="9782387at2"/>
<dbReference type="RefSeq" id="WP_075975477.1">
    <property type="nucleotide sequence ID" value="NZ_MKQR01000016.1"/>
</dbReference>
<dbReference type="InterPro" id="IPR058240">
    <property type="entry name" value="rSAM_sf"/>
</dbReference>
<dbReference type="PANTHER" id="PTHR43273">
    <property type="entry name" value="ANAEROBIC SULFATASE-MATURATING ENZYME HOMOLOG ASLB-RELATED"/>
    <property type="match status" value="1"/>
</dbReference>
<sequence length="370" mass="38817">MRLLRGRSGWWYVGRTGTALVPDGLVRGGGLTADGARLVSAAGLDAAPDPDHYSLTVVTDTRCNLACPYCFQNEPTGARAIAAARLTDEVIASIVGFTLPRMAAAGATRLELLLFGGEPLVNAPGCLAVLRAFGERVPTAGSMVSNGVLLTARRAQALAAAGLREVQVTLDGPREQHDRVRATRGGRSTFDRVLANTAAAQRATDLRFTVRVNSTPANLPALPDLLDHVARVLDPARTRLALAPVLDYGAGTDPLTDRDAELALRGYAAAAAHGFRLVRPRDAHCDFCSTTHGRRGAVVNADGTLFSCWDAVGDPDLAVGTVRDGYHPDPGERWRRCAGGGPATGAFADAVDAGLLDLIRAGAREGVTSR</sequence>
<evidence type="ECO:0000313" key="6">
    <source>
        <dbReference type="EMBL" id="OLR92331.1"/>
    </source>
</evidence>
<dbReference type="SFLD" id="SFLDS00029">
    <property type="entry name" value="Radical_SAM"/>
    <property type="match status" value="1"/>
</dbReference>
<evidence type="ECO:0000259" key="5">
    <source>
        <dbReference type="PROSITE" id="PS51918"/>
    </source>
</evidence>
<accession>A0A1Q9LJV9</accession>
<dbReference type="Gene3D" id="3.20.20.70">
    <property type="entry name" value="Aldolase class I"/>
    <property type="match status" value="1"/>
</dbReference>
<proteinExistence type="predicted"/>
<dbReference type="PANTHER" id="PTHR43273:SF8">
    <property type="entry name" value="RADICAL SAM DOMAIN PROTEIN"/>
    <property type="match status" value="1"/>
</dbReference>
<dbReference type="STRING" id="1193682.BJP25_19740"/>
<dbReference type="AlphaFoldDB" id="A0A1Q9LJV9"/>
<dbReference type="CDD" id="cd01335">
    <property type="entry name" value="Radical_SAM"/>
    <property type="match status" value="1"/>
</dbReference>
<dbReference type="SFLD" id="SFLDG01067">
    <property type="entry name" value="SPASM/twitch_domain_containing"/>
    <property type="match status" value="1"/>
</dbReference>
<keyword evidence="4" id="KW-0411">Iron-sulfur</keyword>
<keyword evidence="7" id="KW-1185">Reference proteome</keyword>
<comment type="caution">
    <text evidence="6">The sequence shown here is derived from an EMBL/GenBank/DDBJ whole genome shotgun (WGS) entry which is preliminary data.</text>
</comment>
<keyword evidence="3" id="KW-0408">Iron</keyword>
<dbReference type="InterPro" id="IPR023867">
    <property type="entry name" value="Sulphatase_maturase_rSAM"/>
</dbReference>